<comment type="caution">
    <text evidence="1">The sequence shown here is derived from an EMBL/GenBank/DDBJ whole genome shotgun (WGS) entry which is preliminary data.</text>
</comment>
<dbReference type="AlphaFoldDB" id="A0ABD2WW71"/>
<gene>
    <name evidence="1" type="ORF">TKK_009389</name>
</gene>
<dbReference type="Proteomes" id="UP001627154">
    <property type="component" value="Unassembled WGS sequence"/>
</dbReference>
<protein>
    <submittedName>
        <fullName evidence="1">Uncharacterized protein</fullName>
    </submittedName>
</protein>
<organism evidence="1 2">
    <name type="scientific">Trichogramma kaykai</name>
    <dbReference type="NCBI Taxonomy" id="54128"/>
    <lineage>
        <taxon>Eukaryota</taxon>
        <taxon>Metazoa</taxon>
        <taxon>Ecdysozoa</taxon>
        <taxon>Arthropoda</taxon>
        <taxon>Hexapoda</taxon>
        <taxon>Insecta</taxon>
        <taxon>Pterygota</taxon>
        <taxon>Neoptera</taxon>
        <taxon>Endopterygota</taxon>
        <taxon>Hymenoptera</taxon>
        <taxon>Apocrita</taxon>
        <taxon>Proctotrupomorpha</taxon>
        <taxon>Chalcidoidea</taxon>
        <taxon>Trichogrammatidae</taxon>
        <taxon>Trichogramma</taxon>
    </lineage>
</organism>
<proteinExistence type="predicted"/>
<reference evidence="1 2" key="1">
    <citation type="journal article" date="2024" name="bioRxiv">
        <title>A reference genome for Trichogramma kaykai: A tiny desert-dwelling parasitoid wasp with competing sex-ratio distorters.</title>
        <authorList>
            <person name="Culotta J."/>
            <person name="Lindsey A.R."/>
        </authorList>
    </citation>
    <scope>NUCLEOTIDE SEQUENCE [LARGE SCALE GENOMIC DNA]</scope>
    <source>
        <strain evidence="1 2">KSX58</strain>
    </source>
</reference>
<keyword evidence="2" id="KW-1185">Reference proteome</keyword>
<accession>A0ABD2WW71</accession>
<evidence type="ECO:0000313" key="1">
    <source>
        <dbReference type="EMBL" id="KAL3396813.1"/>
    </source>
</evidence>
<name>A0ABD2WW71_9HYME</name>
<dbReference type="EMBL" id="JBJJXI010000069">
    <property type="protein sequence ID" value="KAL3396813.1"/>
    <property type="molecule type" value="Genomic_DNA"/>
</dbReference>
<sequence>MPQYDESFLHPVKFQRRVRSYCLLKQQSVHKSRSLFRLSAVPLLLSITSHNRFFKTPASICSTAEEEMQISLKWKMAKVILNC</sequence>
<evidence type="ECO:0000313" key="2">
    <source>
        <dbReference type="Proteomes" id="UP001627154"/>
    </source>
</evidence>